<keyword evidence="2" id="KW-1185">Reference proteome</keyword>
<evidence type="ECO:0000313" key="1">
    <source>
        <dbReference type="EMBL" id="KAI5677243.1"/>
    </source>
</evidence>
<accession>A0ACC0BX38</accession>
<comment type="caution">
    <text evidence="1">The sequence shown here is derived from an EMBL/GenBank/DDBJ whole genome shotgun (WGS) entry which is preliminary data.</text>
</comment>
<reference evidence="2" key="1">
    <citation type="journal article" date="2023" name="Nat. Plants">
        <title>Single-cell RNA sequencing provides a high-resolution roadmap for understanding the multicellular compartmentation of specialized metabolism.</title>
        <authorList>
            <person name="Sun S."/>
            <person name="Shen X."/>
            <person name="Li Y."/>
            <person name="Li Y."/>
            <person name="Wang S."/>
            <person name="Li R."/>
            <person name="Zhang H."/>
            <person name="Shen G."/>
            <person name="Guo B."/>
            <person name="Wei J."/>
            <person name="Xu J."/>
            <person name="St-Pierre B."/>
            <person name="Chen S."/>
            <person name="Sun C."/>
        </authorList>
    </citation>
    <scope>NUCLEOTIDE SEQUENCE [LARGE SCALE GENOMIC DNA]</scope>
</reference>
<protein>
    <submittedName>
        <fullName evidence="1">Uncharacterized protein</fullName>
    </submittedName>
</protein>
<proteinExistence type="predicted"/>
<dbReference type="Proteomes" id="UP001060085">
    <property type="component" value="Linkage Group LG02"/>
</dbReference>
<sequence>MSSSSLILSWIVFVLLLLNCKASSFINGSLNFPRRSILREITGNNDGKNEEKPDYAVELNATNFDAVLKETPATYAVVEFFAHWCPACRNYKPHYEKVARLFNGPDAVHPGIVLMTRVDCALTINTNLCDRFSVGHYPMLFWGPPSKFVSASWDPKQENSEIRQIDDARTADRLLNWINKQIGSSYSLDDEKYENENTQANTTDPGQIARAIYDVEEATSTAFDIIVRHKMIKPENRAPLISFLQLLVAHHPSRRCRKGSAEVLVNFDDLYPSQMWSTDKLKSVTDGKEEVLQNIHICGKEVPLGYWIFCRGSRNDTRGFSCGLWVLLHSLSVRVEDGESQMAFTATCNFIQNFFICEECRQHFFNMCSSVSTPFKTARDYVLWLWEAHNKVNTRLMKEEESLGTGDPKYPKMIWPSKQLCPSCHLARKNNEIEWNKDKVLEFLIDYYGRTLVSQSKDKELVMEHNKAAAEDMVASTNAVAVPAGAAFAILVASCAFGGLAWFWRSRQKNRKYKYQLHSLKNI</sequence>
<name>A0ACC0BX38_CATRO</name>
<dbReference type="EMBL" id="CM044702">
    <property type="protein sequence ID" value="KAI5677243.1"/>
    <property type="molecule type" value="Genomic_DNA"/>
</dbReference>
<organism evidence="1 2">
    <name type="scientific">Catharanthus roseus</name>
    <name type="common">Madagascar periwinkle</name>
    <name type="synonym">Vinca rosea</name>
    <dbReference type="NCBI Taxonomy" id="4058"/>
    <lineage>
        <taxon>Eukaryota</taxon>
        <taxon>Viridiplantae</taxon>
        <taxon>Streptophyta</taxon>
        <taxon>Embryophyta</taxon>
        <taxon>Tracheophyta</taxon>
        <taxon>Spermatophyta</taxon>
        <taxon>Magnoliopsida</taxon>
        <taxon>eudicotyledons</taxon>
        <taxon>Gunneridae</taxon>
        <taxon>Pentapetalae</taxon>
        <taxon>asterids</taxon>
        <taxon>lamiids</taxon>
        <taxon>Gentianales</taxon>
        <taxon>Apocynaceae</taxon>
        <taxon>Rauvolfioideae</taxon>
        <taxon>Vinceae</taxon>
        <taxon>Catharanthinae</taxon>
        <taxon>Catharanthus</taxon>
    </lineage>
</organism>
<evidence type="ECO:0000313" key="2">
    <source>
        <dbReference type="Proteomes" id="UP001060085"/>
    </source>
</evidence>
<gene>
    <name evidence="1" type="ORF">M9H77_08193</name>
</gene>